<sequence length="167" mass="18865">MSANKVTLQEEQPLEPIVNQLSNNTKESAFETIKNELLVVPVSHTVKELQKLISMVAYMLPYCGHIKQPLDMLRHINSALSTTNIVSYYDNIIIHDGHPTHHDDNIYSTKATISASDYKKSLNNQNHSGVLIEEVNEENTLPNIVINNDINEDHHVLIDKTTPSHSF</sequence>
<gene>
    <name evidence="1" type="ORF">M422DRAFT_258046</name>
</gene>
<organism evidence="1 2">
    <name type="scientific">Sphaerobolus stellatus (strain SS14)</name>
    <dbReference type="NCBI Taxonomy" id="990650"/>
    <lineage>
        <taxon>Eukaryota</taxon>
        <taxon>Fungi</taxon>
        <taxon>Dikarya</taxon>
        <taxon>Basidiomycota</taxon>
        <taxon>Agaricomycotina</taxon>
        <taxon>Agaricomycetes</taxon>
        <taxon>Phallomycetidae</taxon>
        <taxon>Geastrales</taxon>
        <taxon>Sphaerobolaceae</taxon>
        <taxon>Sphaerobolus</taxon>
    </lineage>
</organism>
<name>A0A0C9VN42_SPHS4</name>
<accession>A0A0C9VN42</accession>
<evidence type="ECO:0000313" key="2">
    <source>
        <dbReference type="Proteomes" id="UP000054279"/>
    </source>
</evidence>
<protein>
    <submittedName>
        <fullName evidence="1">Uncharacterized protein</fullName>
    </submittedName>
</protein>
<reference evidence="1 2" key="1">
    <citation type="submission" date="2014-06" db="EMBL/GenBank/DDBJ databases">
        <title>Evolutionary Origins and Diversification of the Mycorrhizal Mutualists.</title>
        <authorList>
            <consortium name="DOE Joint Genome Institute"/>
            <consortium name="Mycorrhizal Genomics Consortium"/>
            <person name="Kohler A."/>
            <person name="Kuo A."/>
            <person name="Nagy L.G."/>
            <person name="Floudas D."/>
            <person name="Copeland A."/>
            <person name="Barry K.W."/>
            <person name="Cichocki N."/>
            <person name="Veneault-Fourrey C."/>
            <person name="LaButti K."/>
            <person name="Lindquist E.A."/>
            <person name="Lipzen A."/>
            <person name="Lundell T."/>
            <person name="Morin E."/>
            <person name="Murat C."/>
            <person name="Riley R."/>
            <person name="Ohm R."/>
            <person name="Sun H."/>
            <person name="Tunlid A."/>
            <person name="Henrissat B."/>
            <person name="Grigoriev I.V."/>
            <person name="Hibbett D.S."/>
            <person name="Martin F."/>
        </authorList>
    </citation>
    <scope>NUCLEOTIDE SEQUENCE [LARGE SCALE GENOMIC DNA]</scope>
    <source>
        <strain evidence="1 2">SS14</strain>
    </source>
</reference>
<dbReference type="Proteomes" id="UP000054279">
    <property type="component" value="Unassembled WGS sequence"/>
</dbReference>
<dbReference type="AlphaFoldDB" id="A0A0C9VN42"/>
<dbReference type="EMBL" id="KN837154">
    <property type="protein sequence ID" value="KIJ39161.1"/>
    <property type="molecule type" value="Genomic_DNA"/>
</dbReference>
<keyword evidence="2" id="KW-1185">Reference proteome</keyword>
<dbReference type="HOGENOM" id="CLU_1661908_0_0_1"/>
<evidence type="ECO:0000313" key="1">
    <source>
        <dbReference type="EMBL" id="KIJ39161.1"/>
    </source>
</evidence>
<proteinExistence type="predicted"/>